<dbReference type="RefSeq" id="WP_053793602.1">
    <property type="nucleotide sequence ID" value="NZ_CP012649.1"/>
</dbReference>
<gene>
    <name evidence="11" type="ORF">EBQ10_04815</name>
</gene>
<sequence>MASTLTRDYATFISDCPTSFHAAAEIARRLDGAGYVRQDEREAWAGERRGYLVRGGAVIAWHVGKVIPQTGFRIVGSHTDSPSFKVKPTPDSGAHGFGQVNVEVYGGPLLNSWLNRDLGLAGVVTDLDGRAHLVRTPAIMTIPQLAPHLDRSVNDRLELSRQTDYKPIWSLGQADLLGYVCELAGVELGRAAAFDLFAYDTQEPAVYGGLTGEDFFASGRQDNLSSVFTSLTAFLAPETEAAVDNGNDVAIFVAFDHEEVGSSTYSGAAGAFLETALRRICAHLPLDADPDERFARMIANSSCISADAGHSVNPNKANLHDPDHHPVLGAGPLLKVNANQRYASEAYGSALWLRSAAAGGVATQQFVSNNDVPCGSTIGPLTATRLGILTVDVGIPLLSMHSVREVSAPADLEAMTIILGEYFAGA</sequence>
<organism evidence="11 12">
    <name type="scientific">Trueperella pyogenes</name>
    <dbReference type="NCBI Taxonomy" id="1661"/>
    <lineage>
        <taxon>Bacteria</taxon>
        <taxon>Bacillati</taxon>
        <taxon>Actinomycetota</taxon>
        <taxon>Actinomycetes</taxon>
        <taxon>Actinomycetales</taxon>
        <taxon>Actinomycetaceae</taxon>
        <taxon>Trueperella</taxon>
    </lineage>
</organism>
<dbReference type="PRINTS" id="PR00932">
    <property type="entry name" value="AMINO1PTASE"/>
</dbReference>
<reference evidence="11 12" key="1">
    <citation type="submission" date="2018-11" db="EMBL/GenBank/DDBJ databases">
        <title>Multidrug-resistant genes are associated with an 42-kb island TGI1 carrying a complex class 1 integron in a Trueperella pyogenes.</title>
        <authorList>
            <person name="Dong W."/>
        </authorList>
    </citation>
    <scope>NUCLEOTIDE SEQUENCE [LARGE SCALE GENOMIC DNA]</scope>
    <source>
        <strain evidence="11 12">TP4</strain>
    </source>
</reference>
<evidence type="ECO:0000256" key="9">
    <source>
        <dbReference type="RuleBase" id="RU004386"/>
    </source>
</evidence>
<dbReference type="GO" id="GO:0008270">
    <property type="term" value="F:zinc ion binding"/>
    <property type="evidence" value="ECO:0007669"/>
    <property type="project" value="InterPro"/>
</dbReference>
<keyword evidence="5 9" id="KW-0479">Metal-binding</keyword>
<dbReference type="GO" id="GO:0008237">
    <property type="term" value="F:metallopeptidase activity"/>
    <property type="evidence" value="ECO:0007669"/>
    <property type="project" value="UniProtKB-KW"/>
</dbReference>
<evidence type="ECO:0000256" key="7">
    <source>
        <dbReference type="ARBA" id="ARBA00022833"/>
    </source>
</evidence>
<evidence type="ECO:0000256" key="10">
    <source>
        <dbReference type="RuleBase" id="RU004387"/>
    </source>
</evidence>
<dbReference type="GO" id="GO:0005737">
    <property type="term" value="C:cytoplasm"/>
    <property type="evidence" value="ECO:0007669"/>
    <property type="project" value="UniProtKB-ARBA"/>
</dbReference>
<dbReference type="NCBIfam" id="NF002759">
    <property type="entry name" value="PRK02813.1"/>
    <property type="match status" value="1"/>
</dbReference>
<comment type="similarity">
    <text evidence="2 9">Belongs to the peptidase M18 family.</text>
</comment>
<protein>
    <recommendedName>
        <fullName evidence="10">M18 family aminopeptidase</fullName>
        <ecNumber evidence="10">3.4.11.-</ecNumber>
    </recommendedName>
</protein>
<dbReference type="EC" id="3.4.11.-" evidence="10"/>
<dbReference type="GeneID" id="97531488"/>
<dbReference type="Proteomes" id="UP000275951">
    <property type="component" value="Chromosome"/>
</dbReference>
<dbReference type="Pfam" id="PF02127">
    <property type="entry name" value="Peptidase_M18"/>
    <property type="match status" value="1"/>
</dbReference>
<keyword evidence="8 9" id="KW-0482">Metalloprotease</keyword>
<evidence type="ECO:0000256" key="5">
    <source>
        <dbReference type="ARBA" id="ARBA00022723"/>
    </source>
</evidence>
<evidence type="ECO:0000256" key="6">
    <source>
        <dbReference type="ARBA" id="ARBA00022801"/>
    </source>
</evidence>
<dbReference type="AlphaFoldDB" id="A0A380M936"/>
<dbReference type="GO" id="GO:0004177">
    <property type="term" value="F:aminopeptidase activity"/>
    <property type="evidence" value="ECO:0007669"/>
    <property type="project" value="UniProtKB-KW"/>
</dbReference>
<dbReference type="Gene3D" id="2.30.250.10">
    <property type="entry name" value="Aminopeptidase i, Domain 2"/>
    <property type="match status" value="1"/>
</dbReference>
<dbReference type="InterPro" id="IPR023358">
    <property type="entry name" value="Peptidase_M18_dom2"/>
</dbReference>
<dbReference type="SUPFAM" id="SSF101821">
    <property type="entry name" value="Aminopeptidase/glucanase lid domain"/>
    <property type="match status" value="1"/>
</dbReference>
<dbReference type="SUPFAM" id="SSF53187">
    <property type="entry name" value="Zn-dependent exopeptidases"/>
    <property type="match status" value="1"/>
</dbReference>
<proteinExistence type="inferred from homology"/>
<dbReference type="PANTHER" id="PTHR28570">
    <property type="entry name" value="ASPARTYL AMINOPEPTIDASE"/>
    <property type="match status" value="1"/>
</dbReference>
<evidence type="ECO:0000256" key="4">
    <source>
        <dbReference type="ARBA" id="ARBA00022670"/>
    </source>
</evidence>
<dbReference type="InterPro" id="IPR001948">
    <property type="entry name" value="Peptidase_M18"/>
</dbReference>
<evidence type="ECO:0000256" key="3">
    <source>
        <dbReference type="ARBA" id="ARBA00022438"/>
    </source>
</evidence>
<keyword evidence="4 9" id="KW-0645">Protease</keyword>
<dbReference type="GO" id="GO:0006508">
    <property type="term" value="P:proteolysis"/>
    <property type="evidence" value="ECO:0007669"/>
    <property type="project" value="UniProtKB-KW"/>
</dbReference>
<comment type="cofactor">
    <cofactor evidence="1 10">
        <name>Zn(2+)</name>
        <dbReference type="ChEBI" id="CHEBI:29105"/>
    </cofactor>
</comment>
<name>A0A380M936_9ACTO</name>
<dbReference type="OrthoDB" id="5288740at2"/>
<evidence type="ECO:0000256" key="1">
    <source>
        <dbReference type="ARBA" id="ARBA00001947"/>
    </source>
</evidence>
<keyword evidence="6 9" id="KW-0378">Hydrolase</keyword>
<evidence type="ECO:0000313" key="12">
    <source>
        <dbReference type="Proteomes" id="UP000275951"/>
    </source>
</evidence>
<evidence type="ECO:0000313" key="11">
    <source>
        <dbReference type="EMBL" id="AZR06684.1"/>
    </source>
</evidence>
<dbReference type="Gene3D" id="3.40.630.10">
    <property type="entry name" value="Zn peptidases"/>
    <property type="match status" value="1"/>
</dbReference>
<keyword evidence="7 9" id="KW-0862">Zinc</keyword>
<dbReference type="EMBL" id="CP033905">
    <property type="protein sequence ID" value="AZR06684.1"/>
    <property type="molecule type" value="Genomic_DNA"/>
</dbReference>
<evidence type="ECO:0000256" key="8">
    <source>
        <dbReference type="ARBA" id="ARBA00023049"/>
    </source>
</evidence>
<evidence type="ECO:0000256" key="2">
    <source>
        <dbReference type="ARBA" id="ARBA00008290"/>
    </source>
</evidence>
<accession>A0A380M936</accession>
<keyword evidence="3 9" id="KW-0031">Aminopeptidase</keyword>
<dbReference type="PANTHER" id="PTHR28570:SF3">
    <property type="entry name" value="ASPARTYL AMINOPEPTIDASE"/>
    <property type="match status" value="1"/>
</dbReference>